<dbReference type="Pfam" id="PF04002">
    <property type="entry name" value="RadC"/>
    <property type="match status" value="1"/>
</dbReference>
<evidence type="ECO:0000256" key="1">
    <source>
        <dbReference type="ARBA" id="ARBA00022670"/>
    </source>
</evidence>
<keyword evidence="8" id="KW-1185">Reference proteome</keyword>
<evidence type="ECO:0000313" key="8">
    <source>
        <dbReference type="Proteomes" id="UP000545386"/>
    </source>
</evidence>
<evidence type="ECO:0000256" key="4">
    <source>
        <dbReference type="ARBA" id="ARBA00022833"/>
    </source>
</evidence>
<dbReference type="GO" id="GO:0046872">
    <property type="term" value="F:metal ion binding"/>
    <property type="evidence" value="ECO:0007669"/>
    <property type="project" value="UniProtKB-KW"/>
</dbReference>
<evidence type="ECO:0000259" key="6">
    <source>
        <dbReference type="PROSITE" id="PS50249"/>
    </source>
</evidence>
<gene>
    <name evidence="7" type="ORF">GTU67_14250</name>
</gene>
<dbReference type="InterPro" id="IPR020891">
    <property type="entry name" value="UPF0758_CS"/>
</dbReference>
<dbReference type="GO" id="GO:0006508">
    <property type="term" value="P:proteolysis"/>
    <property type="evidence" value="ECO:0007669"/>
    <property type="project" value="UniProtKB-KW"/>
</dbReference>
<dbReference type="Proteomes" id="UP000545386">
    <property type="component" value="Unassembled WGS sequence"/>
</dbReference>
<dbReference type="Gene3D" id="3.40.140.10">
    <property type="entry name" value="Cytidine Deaminase, domain 2"/>
    <property type="match status" value="1"/>
</dbReference>
<organism evidence="7 8">
    <name type="scientific">Pusillimonas minor</name>
    <dbReference type="NCBI Taxonomy" id="2697024"/>
    <lineage>
        <taxon>Bacteria</taxon>
        <taxon>Pseudomonadati</taxon>
        <taxon>Pseudomonadota</taxon>
        <taxon>Betaproteobacteria</taxon>
        <taxon>Burkholderiales</taxon>
        <taxon>Alcaligenaceae</taxon>
        <taxon>Pusillimonas</taxon>
    </lineage>
</organism>
<evidence type="ECO:0000256" key="3">
    <source>
        <dbReference type="ARBA" id="ARBA00022801"/>
    </source>
</evidence>
<feature type="domain" description="MPN" evidence="6">
    <location>
        <begin position="57"/>
        <end position="180"/>
    </location>
</feature>
<keyword evidence="5" id="KW-0482">Metalloprotease</keyword>
<reference evidence="7 8" key="1">
    <citation type="submission" date="2020-08" db="EMBL/GenBank/DDBJ databases">
        <title>Paraeoetvoesia sp. YC-7-48 draft genome sequence.</title>
        <authorList>
            <person name="Yao L."/>
        </authorList>
    </citation>
    <scope>NUCLEOTIDE SEQUENCE [LARGE SCALE GENOMIC DNA]</scope>
    <source>
        <strain evidence="8">YC-7-48</strain>
    </source>
</reference>
<protein>
    <submittedName>
        <fullName evidence="7">DNA repair protein RadC</fullName>
    </submittedName>
</protein>
<dbReference type="RefSeq" id="WP_185780703.1">
    <property type="nucleotide sequence ID" value="NZ_JACJUU010000019.1"/>
</dbReference>
<evidence type="ECO:0000313" key="7">
    <source>
        <dbReference type="EMBL" id="MBC2771068.1"/>
    </source>
</evidence>
<keyword evidence="2" id="KW-0479">Metal-binding</keyword>
<evidence type="ECO:0000256" key="5">
    <source>
        <dbReference type="ARBA" id="ARBA00023049"/>
    </source>
</evidence>
<keyword evidence="4" id="KW-0862">Zinc</keyword>
<dbReference type="AlphaFoldDB" id="A0A842HTV5"/>
<dbReference type="GO" id="GO:0008237">
    <property type="term" value="F:metallopeptidase activity"/>
    <property type="evidence" value="ECO:0007669"/>
    <property type="project" value="UniProtKB-KW"/>
</dbReference>
<keyword evidence="1" id="KW-0645">Protease</keyword>
<accession>A0A842HTV5</accession>
<dbReference type="PROSITE" id="PS50249">
    <property type="entry name" value="MPN"/>
    <property type="match status" value="1"/>
</dbReference>
<evidence type="ECO:0000256" key="2">
    <source>
        <dbReference type="ARBA" id="ARBA00022723"/>
    </source>
</evidence>
<keyword evidence="3" id="KW-0378">Hydrolase</keyword>
<comment type="caution">
    <text evidence="7">The sequence shown here is derived from an EMBL/GenBank/DDBJ whole genome shotgun (WGS) entry which is preliminary data.</text>
</comment>
<proteinExistence type="predicted"/>
<dbReference type="PROSITE" id="PS01302">
    <property type="entry name" value="UPF0758"/>
    <property type="match status" value="1"/>
</dbReference>
<dbReference type="EMBL" id="JACJUU010000019">
    <property type="protein sequence ID" value="MBC2771068.1"/>
    <property type="molecule type" value="Genomic_DNA"/>
</dbReference>
<dbReference type="InterPro" id="IPR001405">
    <property type="entry name" value="UPF0758"/>
</dbReference>
<dbReference type="PANTHER" id="PTHR30471">
    <property type="entry name" value="DNA REPAIR PROTEIN RADC"/>
    <property type="match status" value="1"/>
</dbReference>
<dbReference type="InterPro" id="IPR025657">
    <property type="entry name" value="RadC_JAB"/>
</dbReference>
<dbReference type="CDD" id="cd08071">
    <property type="entry name" value="MPN_DUF2466"/>
    <property type="match status" value="1"/>
</dbReference>
<dbReference type="SUPFAM" id="SSF102712">
    <property type="entry name" value="JAB1/MPN domain"/>
    <property type="match status" value="1"/>
</dbReference>
<dbReference type="InterPro" id="IPR037518">
    <property type="entry name" value="MPN"/>
</dbReference>
<dbReference type="PANTHER" id="PTHR30471:SF3">
    <property type="entry name" value="UPF0758 PROTEIN YEES-RELATED"/>
    <property type="match status" value="1"/>
</dbReference>
<name>A0A842HTV5_9BURK</name>
<sequence>MQFALFSPTVSYAPSVSADPTALYVRDPNGVFVPADTSRVLDAARQIAHQVLPERINMSRPQQVKEFFAMKLNSNLEHEIFGMAMLDAQYRLIEYVEPFRGTLTQASVYPREVVKMALAANAAAVIIAHNHPSGTLEPSAADLNLTKHLRTALALVDIRLLDHILVAGNKTLSFAESGQL</sequence>